<dbReference type="InterPro" id="IPR036291">
    <property type="entry name" value="NAD(P)-bd_dom_sf"/>
</dbReference>
<dbReference type="Gene3D" id="3.40.50.720">
    <property type="entry name" value="NAD(P)-binding Rossmann-like Domain"/>
    <property type="match status" value="1"/>
</dbReference>
<dbReference type="AlphaFoldDB" id="A0ABD3P7F5"/>
<gene>
    <name evidence="2" type="ORF">HJC23_002091</name>
</gene>
<organism evidence="2 3">
    <name type="scientific">Cyclotella cryptica</name>
    <dbReference type="NCBI Taxonomy" id="29204"/>
    <lineage>
        <taxon>Eukaryota</taxon>
        <taxon>Sar</taxon>
        <taxon>Stramenopiles</taxon>
        <taxon>Ochrophyta</taxon>
        <taxon>Bacillariophyta</taxon>
        <taxon>Coscinodiscophyceae</taxon>
        <taxon>Thalassiosirophycidae</taxon>
        <taxon>Stephanodiscales</taxon>
        <taxon>Stephanodiscaceae</taxon>
        <taxon>Cyclotella</taxon>
    </lineage>
</organism>
<dbReference type="InterPro" id="IPR051207">
    <property type="entry name" value="ComplexI_NDUFA9_subunit"/>
</dbReference>
<dbReference type="EMBL" id="JABMIG020000256">
    <property type="protein sequence ID" value="KAL3783587.1"/>
    <property type="molecule type" value="Genomic_DNA"/>
</dbReference>
<comment type="caution">
    <text evidence="2">The sequence shown here is derived from an EMBL/GenBank/DDBJ whole genome shotgun (WGS) entry which is preliminary data.</text>
</comment>
<evidence type="ECO:0000313" key="3">
    <source>
        <dbReference type="Proteomes" id="UP001516023"/>
    </source>
</evidence>
<accession>A0ABD3P7F5</accession>
<dbReference type="PANTHER" id="PTHR12126">
    <property type="entry name" value="NADH-UBIQUINONE OXIDOREDUCTASE 39 KDA SUBUNIT-RELATED"/>
    <property type="match status" value="1"/>
</dbReference>
<feature type="domain" description="NAD-dependent epimerase/dehydratase" evidence="1">
    <location>
        <begin position="86"/>
        <end position="165"/>
    </location>
</feature>
<reference evidence="2 3" key="1">
    <citation type="journal article" date="2020" name="G3 (Bethesda)">
        <title>Improved Reference Genome for Cyclotella cryptica CCMP332, a Model for Cell Wall Morphogenesis, Salinity Adaptation, and Lipid Production in Diatoms (Bacillariophyta).</title>
        <authorList>
            <person name="Roberts W.R."/>
            <person name="Downey K.M."/>
            <person name="Ruck E.C."/>
            <person name="Traller J.C."/>
            <person name="Alverson A.J."/>
        </authorList>
    </citation>
    <scope>NUCLEOTIDE SEQUENCE [LARGE SCALE GENOMIC DNA]</scope>
    <source>
        <strain evidence="2 3">CCMP332</strain>
    </source>
</reference>
<dbReference type="Proteomes" id="UP001516023">
    <property type="component" value="Unassembled WGS sequence"/>
</dbReference>
<name>A0ABD3P7F5_9STRA</name>
<evidence type="ECO:0000259" key="1">
    <source>
        <dbReference type="Pfam" id="PF01370"/>
    </source>
</evidence>
<dbReference type="InterPro" id="IPR001509">
    <property type="entry name" value="Epimerase_deHydtase"/>
</dbReference>
<dbReference type="SUPFAM" id="SSF51735">
    <property type="entry name" value="NAD(P)-binding Rossmann-fold domains"/>
    <property type="match status" value="1"/>
</dbReference>
<proteinExistence type="predicted"/>
<evidence type="ECO:0000313" key="2">
    <source>
        <dbReference type="EMBL" id="KAL3783587.1"/>
    </source>
</evidence>
<dbReference type="PANTHER" id="PTHR12126:SF15">
    <property type="entry name" value="NAD(P)-BINDING DOMAIN-CONTAINING PROTEIN"/>
    <property type="match status" value="1"/>
</dbReference>
<dbReference type="Pfam" id="PF01370">
    <property type="entry name" value="Epimerase"/>
    <property type="match status" value="1"/>
</dbReference>
<keyword evidence="3" id="KW-1185">Reference proteome</keyword>
<protein>
    <recommendedName>
        <fullName evidence="1">NAD-dependent epimerase/dehydratase domain-containing protein</fullName>
    </recommendedName>
</protein>
<sequence length="354" mass="38727">MAVGDEQAMKIGVMGSQSFFLEIREGMDRKDSLLKSDHNDAAQHEVINHNNNNPVFQTAPHRTMKITALLLLPSTALSLATRPLKVTVFGGTGYVGSAVCERLVKRGHEVTAISRRGVNPKPDSKELSQVNWVQGDATDIKVVEDSIKDADAAVHAIGLLFDVDSGLSNLNKIVSGSGSIPGSTSTYDAITRTTAFNVIDTIEKKQSRNLNVQLNKLIKSDSTTTKFPLCFVSAAEAGWPEVPFGETVDGLAPQWLNRYLVAKRAVESRLRESAEKGLIREVIFRPSLIWDWTKFDVLPVIPVFNFASAIGVPFVDKTVRVETLADAIVAGLEGDDIQGVQRVGEMERICERVR</sequence>